<dbReference type="SUPFAM" id="SSF55785">
    <property type="entry name" value="PYP-like sensor domain (PAS domain)"/>
    <property type="match status" value="1"/>
</dbReference>
<dbReference type="PROSITE" id="PS50113">
    <property type="entry name" value="PAC"/>
    <property type="match status" value="1"/>
</dbReference>
<dbReference type="GO" id="GO:0005524">
    <property type="term" value="F:ATP binding"/>
    <property type="evidence" value="ECO:0007669"/>
    <property type="project" value="UniProtKB-KW"/>
</dbReference>
<dbReference type="PANTHER" id="PTHR43065:SF46">
    <property type="entry name" value="C4-DICARBOXYLATE TRANSPORT SENSOR PROTEIN DCTB"/>
    <property type="match status" value="1"/>
</dbReference>
<dbReference type="OrthoDB" id="5486225at2"/>
<evidence type="ECO:0000256" key="3">
    <source>
        <dbReference type="ARBA" id="ARBA00022679"/>
    </source>
</evidence>
<feature type="transmembrane region" description="Helical" evidence="9">
    <location>
        <begin position="77"/>
        <end position="97"/>
    </location>
</feature>
<dbReference type="Gene3D" id="3.30.450.20">
    <property type="entry name" value="PAS domain"/>
    <property type="match status" value="1"/>
</dbReference>
<dbReference type="GO" id="GO:0000160">
    <property type="term" value="P:phosphorelay signal transduction system"/>
    <property type="evidence" value="ECO:0007669"/>
    <property type="project" value="UniProtKB-KW"/>
</dbReference>
<feature type="transmembrane region" description="Helical" evidence="9">
    <location>
        <begin position="109"/>
        <end position="138"/>
    </location>
</feature>
<dbReference type="SMART" id="SM00091">
    <property type="entry name" value="PAS"/>
    <property type="match status" value="1"/>
</dbReference>
<keyword evidence="9" id="KW-0472">Membrane</keyword>
<keyword evidence="9" id="KW-0812">Transmembrane</keyword>
<dbReference type="Gene3D" id="3.30.565.10">
    <property type="entry name" value="Histidine kinase-like ATPase, C-terminal domain"/>
    <property type="match status" value="1"/>
</dbReference>
<keyword evidence="9" id="KW-1133">Transmembrane helix</keyword>
<evidence type="ECO:0000256" key="2">
    <source>
        <dbReference type="ARBA" id="ARBA00012438"/>
    </source>
</evidence>
<dbReference type="STRING" id="83449.BON30_27535"/>
<feature type="domain" description="PAC" evidence="11">
    <location>
        <begin position="265"/>
        <end position="318"/>
    </location>
</feature>
<dbReference type="InterPro" id="IPR000700">
    <property type="entry name" value="PAS-assoc_C"/>
</dbReference>
<evidence type="ECO:0000256" key="7">
    <source>
        <dbReference type="ARBA" id="ARBA00023012"/>
    </source>
</evidence>
<keyword evidence="5" id="KW-0418">Kinase</keyword>
<evidence type="ECO:0000256" key="5">
    <source>
        <dbReference type="ARBA" id="ARBA00022777"/>
    </source>
</evidence>
<dbReference type="PANTHER" id="PTHR43065">
    <property type="entry name" value="SENSOR HISTIDINE KINASE"/>
    <property type="match status" value="1"/>
</dbReference>
<dbReference type="EMBL" id="MPIN01000007">
    <property type="protein sequence ID" value="OJH37915.1"/>
    <property type="molecule type" value="Genomic_DNA"/>
</dbReference>
<organism evidence="12 13">
    <name type="scientific">Cystobacter ferrugineus</name>
    <dbReference type="NCBI Taxonomy" id="83449"/>
    <lineage>
        <taxon>Bacteria</taxon>
        <taxon>Pseudomonadati</taxon>
        <taxon>Myxococcota</taxon>
        <taxon>Myxococcia</taxon>
        <taxon>Myxococcales</taxon>
        <taxon>Cystobacterineae</taxon>
        <taxon>Archangiaceae</taxon>
        <taxon>Cystobacter</taxon>
    </lineage>
</organism>
<dbReference type="SMART" id="SM00387">
    <property type="entry name" value="HATPase_c"/>
    <property type="match status" value="1"/>
</dbReference>
<feature type="transmembrane region" description="Helical" evidence="9">
    <location>
        <begin position="20"/>
        <end position="39"/>
    </location>
</feature>
<dbReference type="PROSITE" id="PS50109">
    <property type="entry name" value="HIS_KIN"/>
    <property type="match status" value="1"/>
</dbReference>
<name>A0A1L9B6N7_9BACT</name>
<reference evidence="13" key="1">
    <citation type="submission" date="2016-11" db="EMBL/GenBank/DDBJ databases">
        <authorList>
            <person name="Shukria A."/>
            <person name="Stevens D.C."/>
        </authorList>
    </citation>
    <scope>NUCLEOTIDE SEQUENCE [LARGE SCALE GENOMIC DNA]</scope>
    <source>
        <strain evidence="13">Cbfe23</strain>
    </source>
</reference>
<sequence>MDALLPKSRRHLTPGELGRYRVLVGSTLLLTATSLVLALSSALGVNGGAPLVKSGTGAAIGFMSILVYLRAGGVLRLGALLVCGTMLTGYLLTTFLMPRQIVASHAASLLIPLLAVYLMGVKAGLVFTGFICLNSGLLLPLYQSGFGSREPIFANTQAWIAGALDSLILLLGWGLSSLFGIARDEASATVRDSERKLHSLLESTADPVCSLDEQGRLITSNTVARKMFQEMYGRELRPGTELDQRSDPVVQEQWRTSLRRALRGESVRFEWVRRSPQRTWVLDVALHPMWGEGERPVGVTLFGRDITERKEAEAKLGELHRGMMEVSRQAGMAEMATGVLHNVGNMFNSVNVSASLVLERLQGSRTASLLRASELLREHEANLSTFLTEDTRGRQLPRYLSTVSRHLVQEQEELLTEMKELLRNVEHIREVVSLQQENARVVGRVELVTVPELIDNALRLHLDSFERLGIRIQREYAEVAPLPLDRHRLLQILVNLLGNARHALAESGRDDKQLSLRVRREGEEWLRIEVEDNGVGIAPEHLTRLFSHGFTTKKDGHGFGLHSSALAAEAMKGRLRCESQGKGHGARFTLDLPLNARETPA</sequence>
<evidence type="ECO:0000259" key="10">
    <source>
        <dbReference type="PROSITE" id="PS50109"/>
    </source>
</evidence>
<dbReference type="InterPro" id="IPR036890">
    <property type="entry name" value="HATPase_C_sf"/>
</dbReference>
<comment type="catalytic activity">
    <reaction evidence="1">
        <text>ATP + protein L-histidine = ADP + protein N-phospho-L-histidine.</text>
        <dbReference type="EC" id="2.7.13.3"/>
    </reaction>
</comment>
<dbReference type="Proteomes" id="UP000182229">
    <property type="component" value="Unassembled WGS sequence"/>
</dbReference>
<evidence type="ECO:0000256" key="6">
    <source>
        <dbReference type="ARBA" id="ARBA00022840"/>
    </source>
</evidence>
<keyword evidence="7" id="KW-0902">Two-component regulatory system</keyword>
<accession>A0A1L9B6N7</accession>
<keyword evidence="13" id="KW-1185">Reference proteome</keyword>
<dbReference type="Pfam" id="PF02518">
    <property type="entry name" value="HATPase_c"/>
    <property type="match status" value="1"/>
</dbReference>
<dbReference type="InterPro" id="IPR004358">
    <property type="entry name" value="Sig_transdc_His_kin-like_C"/>
</dbReference>
<dbReference type="CDD" id="cd00130">
    <property type="entry name" value="PAS"/>
    <property type="match status" value="1"/>
</dbReference>
<dbReference type="GO" id="GO:0004673">
    <property type="term" value="F:protein histidine kinase activity"/>
    <property type="evidence" value="ECO:0007669"/>
    <property type="project" value="UniProtKB-EC"/>
</dbReference>
<feature type="transmembrane region" description="Helical" evidence="9">
    <location>
        <begin position="158"/>
        <end position="181"/>
    </location>
</feature>
<dbReference type="InterPro" id="IPR005467">
    <property type="entry name" value="His_kinase_dom"/>
</dbReference>
<evidence type="ECO:0000256" key="4">
    <source>
        <dbReference type="ARBA" id="ARBA00022741"/>
    </source>
</evidence>
<evidence type="ECO:0000256" key="8">
    <source>
        <dbReference type="SAM" id="Coils"/>
    </source>
</evidence>
<dbReference type="InterPro" id="IPR035965">
    <property type="entry name" value="PAS-like_dom_sf"/>
</dbReference>
<dbReference type="InterPro" id="IPR000014">
    <property type="entry name" value="PAS"/>
</dbReference>
<feature type="coiled-coil region" evidence="8">
    <location>
        <begin position="404"/>
        <end position="431"/>
    </location>
</feature>
<evidence type="ECO:0000259" key="11">
    <source>
        <dbReference type="PROSITE" id="PS50113"/>
    </source>
</evidence>
<evidence type="ECO:0000313" key="12">
    <source>
        <dbReference type="EMBL" id="OJH37915.1"/>
    </source>
</evidence>
<dbReference type="EC" id="2.7.13.3" evidence="2"/>
<evidence type="ECO:0000256" key="1">
    <source>
        <dbReference type="ARBA" id="ARBA00000085"/>
    </source>
</evidence>
<feature type="transmembrane region" description="Helical" evidence="9">
    <location>
        <begin position="51"/>
        <end position="71"/>
    </location>
</feature>
<keyword evidence="8" id="KW-0175">Coiled coil</keyword>
<dbReference type="InterPro" id="IPR013656">
    <property type="entry name" value="PAS_4"/>
</dbReference>
<dbReference type="InterPro" id="IPR003594">
    <property type="entry name" value="HATPase_dom"/>
</dbReference>
<dbReference type="NCBIfam" id="TIGR00229">
    <property type="entry name" value="sensory_box"/>
    <property type="match status" value="1"/>
</dbReference>
<keyword evidence="6" id="KW-0067">ATP-binding</keyword>
<evidence type="ECO:0000313" key="13">
    <source>
        <dbReference type="Proteomes" id="UP000182229"/>
    </source>
</evidence>
<comment type="caution">
    <text evidence="12">The sequence shown here is derived from an EMBL/GenBank/DDBJ whole genome shotgun (WGS) entry which is preliminary data.</text>
</comment>
<keyword evidence="4" id="KW-0547">Nucleotide-binding</keyword>
<keyword evidence="3" id="KW-0808">Transferase</keyword>
<dbReference type="Pfam" id="PF08448">
    <property type="entry name" value="PAS_4"/>
    <property type="match status" value="1"/>
</dbReference>
<evidence type="ECO:0000256" key="9">
    <source>
        <dbReference type="SAM" id="Phobius"/>
    </source>
</evidence>
<gene>
    <name evidence="12" type="ORF">BON30_27535</name>
</gene>
<dbReference type="SUPFAM" id="SSF55874">
    <property type="entry name" value="ATPase domain of HSP90 chaperone/DNA topoisomerase II/histidine kinase"/>
    <property type="match status" value="1"/>
</dbReference>
<reference evidence="12 13" key="2">
    <citation type="submission" date="2016-12" db="EMBL/GenBank/DDBJ databases">
        <title>Draft Genome Sequence of Cystobacter ferrugineus Strain Cbfe23.</title>
        <authorList>
            <person name="Akbar S."/>
            <person name="Dowd S.E."/>
            <person name="Stevens D.C."/>
        </authorList>
    </citation>
    <scope>NUCLEOTIDE SEQUENCE [LARGE SCALE GENOMIC DNA]</scope>
    <source>
        <strain evidence="12 13">Cbfe23</strain>
    </source>
</reference>
<dbReference type="AlphaFoldDB" id="A0A1L9B6N7"/>
<feature type="domain" description="Histidine kinase" evidence="10">
    <location>
        <begin position="391"/>
        <end position="596"/>
    </location>
</feature>
<proteinExistence type="predicted"/>
<dbReference type="PRINTS" id="PR00344">
    <property type="entry name" value="BCTRLSENSOR"/>
</dbReference>
<protein>
    <recommendedName>
        <fullName evidence="2">histidine kinase</fullName>
        <ecNumber evidence="2">2.7.13.3</ecNumber>
    </recommendedName>
</protein>